<evidence type="ECO:0000256" key="4">
    <source>
        <dbReference type="ARBA" id="ARBA00023136"/>
    </source>
</evidence>
<proteinExistence type="inferred from homology"/>
<feature type="transmembrane region" description="Helical" evidence="5">
    <location>
        <begin position="71"/>
        <end position="89"/>
    </location>
</feature>
<dbReference type="Proteomes" id="UP001168613">
    <property type="component" value="Unassembled WGS sequence"/>
</dbReference>
<evidence type="ECO:0000256" key="2">
    <source>
        <dbReference type="ARBA" id="ARBA00022692"/>
    </source>
</evidence>
<organism evidence="6 7">
    <name type="scientific">Alcaligenes endophyticus</name>
    <dbReference type="NCBI Taxonomy" id="1929088"/>
    <lineage>
        <taxon>Bacteria</taxon>
        <taxon>Pseudomonadati</taxon>
        <taxon>Pseudomonadota</taxon>
        <taxon>Betaproteobacteria</taxon>
        <taxon>Burkholderiales</taxon>
        <taxon>Alcaligenaceae</taxon>
        <taxon>Alcaligenes</taxon>
    </lineage>
</organism>
<evidence type="ECO:0000313" key="6">
    <source>
        <dbReference type="EMBL" id="MDN4120275.1"/>
    </source>
</evidence>
<evidence type="ECO:0000256" key="3">
    <source>
        <dbReference type="ARBA" id="ARBA00022989"/>
    </source>
</evidence>
<keyword evidence="3 5" id="KW-1133">Transmembrane helix</keyword>
<keyword evidence="7" id="KW-1185">Reference proteome</keyword>
<dbReference type="RefSeq" id="WP_266122402.1">
    <property type="nucleotide sequence ID" value="NZ_JAJHNU010000001.1"/>
</dbReference>
<accession>A0ABT8EGK3</accession>
<dbReference type="InterPro" id="IPR002781">
    <property type="entry name" value="TM_pro_TauE-like"/>
</dbReference>
<evidence type="ECO:0000256" key="5">
    <source>
        <dbReference type="RuleBase" id="RU363041"/>
    </source>
</evidence>
<feature type="transmembrane region" description="Helical" evidence="5">
    <location>
        <begin position="166"/>
        <end position="187"/>
    </location>
</feature>
<comment type="caution">
    <text evidence="6">The sequence shown here is derived from an EMBL/GenBank/DDBJ whole genome shotgun (WGS) entry which is preliminary data.</text>
</comment>
<sequence>MSVLAIFSLSAFVVFTSFLSGVFGMAGGMVLMGGLVFLLPVGHAMILHGFIQAFANGWRAVMWRKHVQWGIVLRFVLGLVAVTAVMSWVSFSPAMSVVLIALGIVPFLALSIPKKWVPQATSRGGAELCGALCTFFQLLSGVSGPTLDVFFVRETYNRHQVIATKAACQLFGHLGKLIYFGLLVVAVPDEFPVAYWTLCLFALLAIWGTSLSKVVLERLTDQSFRKYTQWIVAAIGTVYLVRGLSAYLGA</sequence>
<gene>
    <name evidence="6" type="ORF">LMS43_03110</name>
</gene>
<dbReference type="EMBL" id="JAJHNU010000001">
    <property type="protein sequence ID" value="MDN4120275.1"/>
    <property type="molecule type" value="Genomic_DNA"/>
</dbReference>
<feature type="transmembrane region" description="Helical" evidence="5">
    <location>
        <begin position="30"/>
        <end position="51"/>
    </location>
</feature>
<evidence type="ECO:0000313" key="7">
    <source>
        <dbReference type="Proteomes" id="UP001168613"/>
    </source>
</evidence>
<feature type="transmembrane region" description="Helical" evidence="5">
    <location>
        <begin position="95"/>
        <end position="113"/>
    </location>
</feature>
<feature type="transmembrane region" description="Helical" evidence="5">
    <location>
        <begin position="193"/>
        <end position="215"/>
    </location>
</feature>
<reference evidence="6" key="1">
    <citation type="submission" date="2021-11" db="EMBL/GenBank/DDBJ databases">
        <title>Draft genome sequence of Alcaligenes endophyticus type strain CCUG 75668T.</title>
        <authorList>
            <person name="Salva-Serra F."/>
            <person name="Duran R.E."/>
            <person name="Seeger M."/>
            <person name="Moore E.R.B."/>
            <person name="Jaen-Luchoro D."/>
        </authorList>
    </citation>
    <scope>NUCLEOTIDE SEQUENCE</scope>
    <source>
        <strain evidence="6">CCUG 75668</strain>
    </source>
</reference>
<feature type="transmembrane region" description="Helical" evidence="5">
    <location>
        <begin position="227"/>
        <end position="248"/>
    </location>
</feature>
<keyword evidence="5" id="KW-1003">Cell membrane</keyword>
<name>A0ABT8EGK3_9BURK</name>
<keyword evidence="4 5" id="KW-0472">Membrane</keyword>
<evidence type="ECO:0000256" key="1">
    <source>
        <dbReference type="ARBA" id="ARBA00004141"/>
    </source>
</evidence>
<keyword evidence="2 5" id="KW-0812">Transmembrane</keyword>
<protein>
    <recommendedName>
        <fullName evidence="5">Probable membrane transporter protein</fullName>
    </recommendedName>
</protein>
<comment type="subcellular location">
    <subcellularLocation>
        <location evidence="5">Cell membrane</location>
        <topology evidence="5">Multi-pass membrane protein</topology>
    </subcellularLocation>
    <subcellularLocation>
        <location evidence="1">Membrane</location>
        <topology evidence="1">Multi-pass membrane protein</topology>
    </subcellularLocation>
</comment>
<dbReference type="Pfam" id="PF01925">
    <property type="entry name" value="TauE"/>
    <property type="match status" value="1"/>
</dbReference>
<comment type="similarity">
    <text evidence="5">Belongs to the 4-toluene sulfonate uptake permease (TSUP) (TC 2.A.102) family.</text>
</comment>